<dbReference type="Proteomes" id="UP000679213">
    <property type="component" value="Chromosome I"/>
</dbReference>
<dbReference type="KEGG" id="mesg:MLAUSG7_0895"/>
<dbReference type="EMBL" id="LR792632">
    <property type="protein sequence ID" value="CAB3288779.1"/>
    <property type="molecule type" value="Genomic_DNA"/>
</dbReference>
<sequence>MINLTEHFAIYLFALIITYLLLIFPLKIPFKKKVITFLLSIVMSLLISMGIYLFVDRHLFYNAMICSFLIIMILTFTYSEYILLKKYNWKISETIMLNAEQYLIFVLFTAFELYMLLRYLHII</sequence>
<proteinExistence type="predicted"/>
<feature type="transmembrane region" description="Helical" evidence="1">
    <location>
        <begin position="102"/>
        <end position="120"/>
    </location>
</feature>
<accession>A0A8D6PVK2</accession>
<feature type="transmembrane region" description="Helical" evidence="1">
    <location>
        <begin position="6"/>
        <end position="24"/>
    </location>
</feature>
<evidence type="ECO:0000256" key="1">
    <source>
        <dbReference type="SAM" id="Phobius"/>
    </source>
</evidence>
<dbReference type="AlphaFoldDB" id="A0A8D6PVK2"/>
<keyword evidence="1" id="KW-0812">Transmembrane</keyword>
<gene>
    <name evidence="2" type="ORF">MLAUSG7_0895</name>
</gene>
<protein>
    <submittedName>
        <fullName evidence="2">Uncharacterized protein</fullName>
    </submittedName>
</protein>
<keyword evidence="3" id="KW-1185">Reference proteome</keyword>
<reference evidence="2 3" key="1">
    <citation type="submission" date="2020-04" db="EMBL/GenBank/DDBJ databases">
        <authorList>
            <consortium name="Genoscope - CEA"/>
            <person name="William W."/>
        </authorList>
    </citation>
    <scope>NUCLEOTIDE SEQUENCE [LARGE SCALE GENOMIC DNA]</scope>
    <source>
        <strain evidence="2 3">SG7</strain>
    </source>
</reference>
<evidence type="ECO:0000313" key="2">
    <source>
        <dbReference type="EMBL" id="CAB3288779.1"/>
    </source>
</evidence>
<feature type="transmembrane region" description="Helical" evidence="1">
    <location>
        <begin position="36"/>
        <end position="55"/>
    </location>
</feature>
<keyword evidence="1" id="KW-0472">Membrane</keyword>
<evidence type="ECO:0000313" key="3">
    <source>
        <dbReference type="Proteomes" id="UP000679213"/>
    </source>
</evidence>
<keyword evidence="1" id="KW-1133">Transmembrane helix</keyword>
<organism evidence="2 3">
    <name type="scientific">Methanocaldococcus lauensis</name>
    <dbReference type="NCBI Taxonomy" id="2546128"/>
    <lineage>
        <taxon>Archaea</taxon>
        <taxon>Methanobacteriati</taxon>
        <taxon>Methanobacteriota</taxon>
        <taxon>Methanomada group</taxon>
        <taxon>Methanococci</taxon>
        <taxon>Methanococcales</taxon>
        <taxon>Methanocaldococcaceae</taxon>
        <taxon>Methanocaldococcus</taxon>
    </lineage>
</organism>
<name>A0A8D6PVK2_9EURY</name>
<dbReference type="GeneID" id="65883699"/>
<dbReference type="RefSeq" id="WP_214399277.1">
    <property type="nucleotide sequence ID" value="NZ_LR792632.1"/>
</dbReference>
<feature type="transmembrane region" description="Helical" evidence="1">
    <location>
        <begin position="61"/>
        <end position="81"/>
    </location>
</feature>